<reference evidence="6 7" key="1">
    <citation type="journal article" date="2023" name="G3 (Bethesda)">
        <title>A chromosome-length genome assembly and annotation of blackberry (Rubus argutus, cv. 'Hillquist').</title>
        <authorList>
            <person name="Bruna T."/>
            <person name="Aryal R."/>
            <person name="Dudchenko O."/>
            <person name="Sargent D.J."/>
            <person name="Mead D."/>
            <person name="Buti M."/>
            <person name="Cavallini A."/>
            <person name="Hytonen T."/>
            <person name="Andres J."/>
            <person name="Pham M."/>
            <person name="Weisz D."/>
            <person name="Mascagni F."/>
            <person name="Usai G."/>
            <person name="Natali L."/>
            <person name="Bassil N."/>
            <person name="Fernandez G.E."/>
            <person name="Lomsadze A."/>
            <person name="Armour M."/>
            <person name="Olukolu B."/>
            <person name="Poorten T."/>
            <person name="Britton C."/>
            <person name="Davik J."/>
            <person name="Ashrafi H."/>
            <person name="Aiden E.L."/>
            <person name="Borodovsky M."/>
            <person name="Worthington M."/>
        </authorList>
    </citation>
    <scope>NUCLEOTIDE SEQUENCE [LARGE SCALE GENOMIC DNA]</scope>
    <source>
        <strain evidence="6">PI 553951</strain>
    </source>
</reference>
<dbReference type="PROSITE" id="PS50985">
    <property type="entry name" value="GRAS"/>
    <property type="match status" value="1"/>
</dbReference>
<dbReference type="AlphaFoldDB" id="A0AAW1X4N3"/>
<comment type="similarity">
    <text evidence="5">Belongs to the GRAS family.</text>
</comment>
<name>A0AAW1X4N3_RUBAR</name>
<comment type="subcellular location">
    <subcellularLocation>
        <location evidence="1">Nucleus</location>
    </subcellularLocation>
</comment>
<evidence type="ECO:0000256" key="5">
    <source>
        <dbReference type="PROSITE-ProRule" id="PRU01191"/>
    </source>
</evidence>
<keyword evidence="3" id="KW-0804">Transcription</keyword>
<evidence type="ECO:0000313" key="6">
    <source>
        <dbReference type="EMBL" id="KAK9930692.1"/>
    </source>
</evidence>
<accession>A0AAW1X4N3</accession>
<feature type="region of interest" description="SAW" evidence="5">
    <location>
        <begin position="578"/>
        <end position="651"/>
    </location>
</feature>
<dbReference type="GO" id="GO:0005634">
    <property type="term" value="C:nucleus"/>
    <property type="evidence" value="ECO:0007669"/>
    <property type="project" value="UniProtKB-SubCell"/>
</dbReference>
<sequence length="653" mass="73947">MADAFFSFTPFDFGIQGGLSPPQLEDYDKEESVMFNVSKGDHLFGIEDQLGEMNTLSSEHGFYQDNKAKKGVVLSHLSKDQNQQHDLDHQQQSKLNFPILDNFNFETFSSQHGFYDVNKAGKDQLHHHYQHQQQQSKSISPSLENFSFDFSFPSAKGTQPIEDDARFTPSQIEGPGIVETNKQMTPPQSSLATLELLNSYGSSFKKLKGERLGSSNIVKSNELDQSSSYVVNDKQKLSTEEVMRVAGARYVQFSSQGCDDSYMPMHPFGCALSGLSEEEMKDVELAHFLLAAAEKVGYQQFERASRLLLQCEWIANIKGSPAQRVVYYFTEALRERIEKETGVGSTNKGNEEILPEHVQGLSTNIAYITCHQEVPFHRVMQFVGIQAVIENVANESRIHLIDLEIRSGVQWTGLMETLAEREECPVELLTITAVGVRGKQKIKETGERLESVAKSLNLPFQFKEVIVSDMGDIKDQLFNEVEDDEAVVVYAALVLRTMLPRPRCLENLMRVMRSLNPCLMVVIEVEANHNSPSFVNRFIDALFFYSAFFDCLEFCMKQEKYRVMVEKMFSEGIRNIVAAEGSERVTRNVKMDVWRAFFARFKMVEMSFSNSSLYQASLVAKNFGCTTLDRTGKCLTVGWMGTPIHSISAWKFC</sequence>
<organism evidence="6 7">
    <name type="scientific">Rubus argutus</name>
    <name type="common">Southern blackberry</name>
    <dbReference type="NCBI Taxonomy" id="59490"/>
    <lineage>
        <taxon>Eukaryota</taxon>
        <taxon>Viridiplantae</taxon>
        <taxon>Streptophyta</taxon>
        <taxon>Embryophyta</taxon>
        <taxon>Tracheophyta</taxon>
        <taxon>Spermatophyta</taxon>
        <taxon>Magnoliopsida</taxon>
        <taxon>eudicotyledons</taxon>
        <taxon>Gunneridae</taxon>
        <taxon>Pentapetalae</taxon>
        <taxon>rosids</taxon>
        <taxon>fabids</taxon>
        <taxon>Rosales</taxon>
        <taxon>Rosaceae</taxon>
        <taxon>Rosoideae</taxon>
        <taxon>Rosoideae incertae sedis</taxon>
        <taxon>Rubus</taxon>
    </lineage>
</organism>
<dbReference type="PANTHER" id="PTHR31636">
    <property type="entry name" value="OSJNBA0084A10.13 PROTEIN-RELATED"/>
    <property type="match status" value="1"/>
</dbReference>
<feature type="region of interest" description="Leucine repeat II (LRII)" evidence="5">
    <location>
        <begin position="444"/>
        <end position="476"/>
    </location>
</feature>
<evidence type="ECO:0000256" key="1">
    <source>
        <dbReference type="ARBA" id="ARBA00004123"/>
    </source>
</evidence>
<comment type="caution">
    <text evidence="6">The sequence shown here is derived from an EMBL/GenBank/DDBJ whole genome shotgun (WGS) entry which is preliminary data.</text>
</comment>
<dbReference type="Proteomes" id="UP001457282">
    <property type="component" value="Unassembled WGS sequence"/>
</dbReference>
<evidence type="ECO:0000256" key="3">
    <source>
        <dbReference type="ARBA" id="ARBA00023163"/>
    </source>
</evidence>
<evidence type="ECO:0000313" key="7">
    <source>
        <dbReference type="Proteomes" id="UP001457282"/>
    </source>
</evidence>
<evidence type="ECO:0000256" key="2">
    <source>
        <dbReference type="ARBA" id="ARBA00023015"/>
    </source>
</evidence>
<gene>
    <name evidence="6" type="ORF">M0R45_027721</name>
</gene>
<dbReference type="Pfam" id="PF03514">
    <property type="entry name" value="GRAS"/>
    <property type="match status" value="1"/>
</dbReference>
<evidence type="ECO:0000256" key="4">
    <source>
        <dbReference type="ARBA" id="ARBA00023242"/>
    </source>
</evidence>
<evidence type="ECO:0008006" key="8">
    <source>
        <dbReference type="Google" id="ProtNLM"/>
    </source>
</evidence>
<proteinExistence type="inferred from homology"/>
<comment type="caution">
    <text evidence="5">Lacks conserved residue(s) required for the propagation of feature annotation.</text>
</comment>
<keyword evidence="2" id="KW-0805">Transcription regulation</keyword>
<protein>
    <recommendedName>
        <fullName evidence="8">DELLA protein RGL1</fullName>
    </recommendedName>
</protein>
<dbReference type="InterPro" id="IPR005202">
    <property type="entry name" value="TF_GRAS"/>
</dbReference>
<keyword evidence="7" id="KW-1185">Reference proteome</keyword>
<keyword evidence="4" id="KW-0539">Nucleus</keyword>
<dbReference type="EMBL" id="JBEDUW010000005">
    <property type="protein sequence ID" value="KAK9930692.1"/>
    <property type="molecule type" value="Genomic_DNA"/>
</dbReference>